<gene>
    <name evidence="2" type="ORF">PLEPLA_LOCUS43159</name>
</gene>
<reference evidence="2" key="1">
    <citation type="submission" date="2020-03" db="EMBL/GenBank/DDBJ databases">
        <authorList>
            <person name="Weist P."/>
        </authorList>
    </citation>
    <scope>NUCLEOTIDE SEQUENCE</scope>
</reference>
<evidence type="ECO:0000313" key="2">
    <source>
        <dbReference type="EMBL" id="CAB1455383.1"/>
    </source>
</evidence>
<evidence type="ECO:0000313" key="3">
    <source>
        <dbReference type="Proteomes" id="UP001153269"/>
    </source>
</evidence>
<evidence type="ECO:0000256" key="1">
    <source>
        <dbReference type="SAM" id="MobiDB-lite"/>
    </source>
</evidence>
<keyword evidence="3" id="KW-1185">Reference proteome</keyword>
<name>A0A9N7Z4L2_PLEPL</name>
<comment type="caution">
    <text evidence="2">The sequence shown here is derived from an EMBL/GenBank/DDBJ whole genome shotgun (WGS) entry which is preliminary data.</text>
</comment>
<dbReference type="AlphaFoldDB" id="A0A9N7Z4L2"/>
<feature type="compositionally biased region" description="Basic and acidic residues" evidence="1">
    <location>
        <begin position="95"/>
        <end position="105"/>
    </location>
</feature>
<sequence length="138" mass="15433">MMEADKHDPNITCAVLKSPATLSRTSCSGHERDRRRRCRTVRLLSRAEPGLSSTRLARIPWLSSSRAAARSSSSRLHSRAKLFTVGTTSESDSDWDWKRHERPEPETSPGGFSPLAWQLTPAEWLPAMTRLSARSSSD</sequence>
<dbReference type="EMBL" id="CADEAL010004252">
    <property type="protein sequence ID" value="CAB1455383.1"/>
    <property type="molecule type" value="Genomic_DNA"/>
</dbReference>
<organism evidence="2 3">
    <name type="scientific">Pleuronectes platessa</name>
    <name type="common">European plaice</name>
    <dbReference type="NCBI Taxonomy" id="8262"/>
    <lineage>
        <taxon>Eukaryota</taxon>
        <taxon>Metazoa</taxon>
        <taxon>Chordata</taxon>
        <taxon>Craniata</taxon>
        <taxon>Vertebrata</taxon>
        <taxon>Euteleostomi</taxon>
        <taxon>Actinopterygii</taxon>
        <taxon>Neopterygii</taxon>
        <taxon>Teleostei</taxon>
        <taxon>Neoteleostei</taxon>
        <taxon>Acanthomorphata</taxon>
        <taxon>Carangaria</taxon>
        <taxon>Pleuronectiformes</taxon>
        <taxon>Pleuronectoidei</taxon>
        <taxon>Pleuronectidae</taxon>
        <taxon>Pleuronectes</taxon>
    </lineage>
</organism>
<protein>
    <submittedName>
        <fullName evidence="2">Uncharacterized protein</fullName>
    </submittedName>
</protein>
<proteinExistence type="predicted"/>
<feature type="region of interest" description="Disordered" evidence="1">
    <location>
        <begin position="68"/>
        <end position="116"/>
    </location>
</feature>
<accession>A0A9N7Z4L2</accession>
<dbReference type="Proteomes" id="UP001153269">
    <property type="component" value="Unassembled WGS sequence"/>
</dbReference>